<keyword evidence="3" id="KW-1185">Reference proteome</keyword>
<evidence type="ECO:0000256" key="1">
    <source>
        <dbReference type="SAM" id="MobiDB-lite"/>
    </source>
</evidence>
<keyword evidence="2" id="KW-0540">Nuclease</keyword>
<dbReference type="RefSeq" id="WP_121029578.1">
    <property type="nucleotide sequence ID" value="NZ_PNJG02000001.1"/>
</dbReference>
<dbReference type="EMBL" id="PNJG02000001">
    <property type="protein sequence ID" value="RKQ36215.1"/>
    <property type="molecule type" value="Genomic_DNA"/>
</dbReference>
<feature type="region of interest" description="Disordered" evidence="1">
    <location>
        <begin position="66"/>
        <end position="89"/>
    </location>
</feature>
<dbReference type="Proteomes" id="UP000249516">
    <property type="component" value="Unassembled WGS sequence"/>
</dbReference>
<accession>A0A495AC63</accession>
<gene>
    <name evidence="2" type="ORF">C1C97_000570</name>
</gene>
<name>A0A495AC63_9MICC</name>
<reference evidence="2 3" key="1">
    <citation type="submission" date="2018-10" db="EMBL/GenBank/DDBJ databases">
        <title>Kocuria tytouropygialis sp. nov., isolated from the uropygial gland of an American barn owl (Tyto furcata).</title>
        <authorList>
            <person name="Braun M.S."/>
            <person name="Wang E."/>
            <person name="Zimmermann S."/>
            <person name="Wagner H."/>
            <person name="Wink M."/>
        </authorList>
    </citation>
    <scope>NUCLEOTIDE SEQUENCE [LARGE SCALE GENOMIC DNA]</scope>
    <source>
        <strain evidence="2 3">442</strain>
    </source>
</reference>
<dbReference type="AlphaFoldDB" id="A0A495AC63"/>
<comment type="caution">
    <text evidence="2">The sequence shown here is derived from an EMBL/GenBank/DDBJ whole genome shotgun (WGS) entry which is preliminary data.</text>
</comment>
<sequence>MPAQGSRSSTLRKTRAVRDAVNDYREKCKRDQPPCWLCGQAIDYETTDPYSPDSLQVDHMFPVSTHPDFAADQENMRPSHAGCNLSRGNSMTLPELGTTSCDWEALATT</sequence>
<evidence type="ECO:0000313" key="3">
    <source>
        <dbReference type="Proteomes" id="UP000249516"/>
    </source>
</evidence>
<evidence type="ECO:0000313" key="2">
    <source>
        <dbReference type="EMBL" id="RKQ36215.1"/>
    </source>
</evidence>
<protein>
    <submittedName>
        <fullName evidence="2">HNH endonuclease</fullName>
    </submittedName>
</protein>
<dbReference type="OrthoDB" id="2084290at2"/>
<dbReference type="Gene3D" id="1.10.30.50">
    <property type="match status" value="1"/>
</dbReference>
<proteinExistence type="predicted"/>
<keyword evidence="2" id="KW-0378">Hydrolase</keyword>
<organism evidence="2 3">
    <name type="scientific">Kocuria tytonis</name>
    <dbReference type="NCBI Taxonomy" id="2054280"/>
    <lineage>
        <taxon>Bacteria</taxon>
        <taxon>Bacillati</taxon>
        <taxon>Actinomycetota</taxon>
        <taxon>Actinomycetes</taxon>
        <taxon>Micrococcales</taxon>
        <taxon>Micrococcaceae</taxon>
        <taxon>Kocuria</taxon>
    </lineage>
</organism>
<dbReference type="GO" id="GO:0004519">
    <property type="term" value="F:endonuclease activity"/>
    <property type="evidence" value="ECO:0007669"/>
    <property type="project" value="UniProtKB-KW"/>
</dbReference>
<keyword evidence="2" id="KW-0255">Endonuclease</keyword>